<proteinExistence type="predicted"/>
<reference evidence="1 2" key="1">
    <citation type="journal article" date="2020" name="Microb. Genom.">
        <title>Genetic diversity of clinical and environmental Mucorales isolates obtained from an investigation of mucormycosis cases among solid organ transplant recipients.</title>
        <authorList>
            <person name="Nguyen M.H."/>
            <person name="Kaul D."/>
            <person name="Muto C."/>
            <person name="Cheng S.J."/>
            <person name="Richter R.A."/>
            <person name="Bruno V.M."/>
            <person name="Liu G."/>
            <person name="Beyhan S."/>
            <person name="Sundermann A.J."/>
            <person name="Mounaud S."/>
            <person name="Pasculle A.W."/>
            <person name="Nierman W.C."/>
            <person name="Driscoll E."/>
            <person name="Cumbie R."/>
            <person name="Clancy C.J."/>
            <person name="Dupont C.L."/>
        </authorList>
    </citation>
    <scope>NUCLEOTIDE SEQUENCE [LARGE SCALE GENOMIC DNA]</scope>
    <source>
        <strain evidence="1 2">GL24</strain>
    </source>
</reference>
<evidence type="ECO:0000313" key="1">
    <source>
        <dbReference type="EMBL" id="KAG1529989.1"/>
    </source>
</evidence>
<gene>
    <name evidence="1" type="ORF">G6F50_017621</name>
</gene>
<keyword evidence="2" id="KW-1185">Reference proteome</keyword>
<sequence>MVRWPLRTCRVCPGLIATIATTRSVASLALGISMILLPLPLSSSGRSLAAIASRLPELVTATMRSVAPLATTEGISTDEPADRFSIALPALLRPIRFSKRVTKP</sequence>
<comment type="caution">
    <text evidence="1">The sequence shown here is derived from an EMBL/GenBank/DDBJ whole genome shotgun (WGS) entry which is preliminary data.</text>
</comment>
<accession>A0A9P6XQ40</accession>
<dbReference type="AlphaFoldDB" id="A0A9P6XQ40"/>
<protein>
    <submittedName>
        <fullName evidence="1">Uncharacterized protein</fullName>
    </submittedName>
</protein>
<dbReference type="EMBL" id="JAANIU010013487">
    <property type="protein sequence ID" value="KAG1529989.1"/>
    <property type="molecule type" value="Genomic_DNA"/>
</dbReference>
<dbReference type="Proteomes" id="UP000740926">
    <property type="component" value="Unassembled WGS sequence"/>
</dbReference>
<evidence type="ECO:0000313" key="2">
    <source>
        <dbReference type="Proteomes" id="UP000740926"/>
    </source>
</evidence>
<name>A0A9P6XQ40_9FUNG</name>
<organism evidence="1 2">
    <name type="scientific">Rhizopus delemar</name>
    <dbReference type="NCBI Taxonomy" id="936053"/>
    <lineage>
        <taxon>Eukaryota</taxon>
        <taxon>Fungi</taxon>
        <taxon>Fungi incertae sedis</taxon>
        <taxon>Mucoromycota</taxon>
        <taxon>Mucoromycotina</taxon>
        <taxon>Mucoromycetes</taxon>
        <taxon>Mucorales</taxon>
        <taxon>Mucorineae</taxon>
        <taxon>Rhizopodaceae</taxon>
        <taxon>Rhizopus</taxon>
    </lineage>
</organism>